<organism evidence="1 2">
    <name type="scientific">Sphingomonas hengshuiensis</name>
    <dbReference type="NCBI Taxonomy" id="1609977"/>
    <lineage>
        <taxon>Bacteria</taxon>
        <taxon>Pseudomonadati</taxon>
        <taxon>Pseudomonadota</taxon>
        <taxon>Alphaproteobacteria</taxon>
        <taxon>Sphingomonadales</taxon>
        <taxon>Sphingomonadaceae</taxon>
        <taxon>Sphingomonas</taxon>
    </lineage>
</organism>
<proteinExistence type="predicted"/>
<protein>
    <submittedName>
        <fullName evidence="1">Uncharacterized protein</fullName>
    </submittedName>
</protein>
<dbReference type="Proteomes" id="UP000032300">
    <property type="component" value="Chromosome"/>
</dbReference>
<dbReference type="EMBL" id="CP010836">
    <property type="protein sequence ID" value="AJP70806.1"/>
    <property type="molecule type" value="Genomic_DNA"/>
</dbReference>
<sequence>MSAEALAALVDADDETIERRTQVFADLLGIRHLLDAERQFEKYATELSSRLRAQVQLTQQRSAEADAIDKELDRNVSPATTAASAIGEAAQAEILLKPTPADMPSSDAPFTDRLAALTALQRRGRQRASAGLMP</sequence>
<keyword evidence="2" id="KW-1185">Reference proteome</keyword>
<gene>
    <name evidence="1" type="ORF">TS85_01700</name>
</gene>
<evidence type="ECO:0000313" key="1">
    <source>
        <dbReference type="EMBL" id="AJP70806.1"/>
    </source>
</evidence>
<dbReference type="AlphaFoldDB" id="A0A7U5BEK9"/>
<evidence type="ECO:0000313" key="2">
    <source>
        <dbReference type="Proteomes" id="UP000032300"/>
    </source>
</evidence>
<reference evidence="1 2" key="2">
    <citation type="submission" date="2015-02" db="EMBL/GenBank/DDBJ databases">
        <title>The complete genome of Sphingomonas hengshuiensis sp. WHSC-8 isolated from soil of Hengshui Lake.</title>
        <authorList>
            <person name="Wei S."/>
            <person name="Guo J."/>
            <person name="Su C."/>
            <person name="Wu R."/>
            <person name="Zhang Z."/>
            <person name="Liang K."/>
            <person name="Li H."/>
            <person name="Wang T."/>
            <person name="Liu H."/>
            <person name="Zhang C."/>
            <person name="Li Z."/>
            <person name="Wang Q."/>
            <person name="Meng J."/>
        </authorList>
    </citation>
    <scope>NUCLEOTIDE SEQUENCE [LARGE SCALE GENOMIC DNA]</scope>
    <source>
        <strain evidence="1 2">WHSC-8</strain>
    </source>
</reference>
<dbReference type="KEGG" id="sphi:TS85_01700"/>
<accession>A0A7U5BEK9</accession>
<reference evidence="1 2" key="1">
    <citation type="journal article" date="2015" name="Int. J. Syst. Evol. Microbiol.">
        <title>Sphingomonas hengshuiensis sp. nov., isolated from lake wetland.</title>
        <authorList>
            <person name="Wei S."/>
            <person name="Wang T."/>
            <person name="Liu H."/>
            <person name="Zhang C."/>
            <person name="Guo J."/>
            <person name="Wang Q."/>
            <person name="Liang K."/>
            <person name="Zhang Z."/>
        </authorList>
    </citation>
    <scope>NUCLEOTIDE SEQUENCE [LARGE SCALE GENOMIC DNA]</scope>
    <source>
        <strain evidence="1 2">WHSC-8</strain>
    </source>
</reference>
<name>A0A7U5BEK9_9SPHN</name>